<accession>A0A261EZS8</accession>
<feature type="compositionally biased region" description="Basic and acidic residues" evidence="6">
    <location>
        <begin position="1"/>
        <end position="11"/>
    </location>
</feature>
<dbReference type="SUPFAM" id="SSF51395">
    <property type="entry name" value="FMN-linked oxidoreductases"/>
    <property type="match status" value="1"/>
</dbReference>
<protein>
    <submittedName>
        <fullName evidence="8">NADH-dependent flavin oxidoreductase</fullName>
    </submittedName>
</protein>
<dbReference type="AlphaFoldDB" id="A0A261EZS8"/>
<keyword evidence="2" id="KW-0285">Flavoprotein</keyword>
<dbReference type="RefSeq" id="WP_094660561.1">
    <property type="nucleotide sequence ID" value="NZ_JBKZBO010000033.1"/>
</dbReference>
<dbReference type="PANTHER" id="PTHR43303:SF4">
    <property type="entry name" value="NADPH DEHYDROGENASE C23G7.10C-RELATED"/>
    <property type="match status" value="1"/>
</dbReference>
<evidence type="ECO:0000256" key="3">
    <source>
        <dbReference type="ARBA" id="ARBA00022643"/>
    </source>
</evidence>
<dbReference type="GO" id="GO:0010181">
    <property type="term" value="F:FMN binding"/>
    <property type="evidence" value="ECO:0007669"/>
    <property type="project" value="InterPro"/>
</dbReference>
<keyword evidence="3" id="KW-0288">FMN</keyword>
<keyword evidence="4" id="KW-0521">NADP</keyword>
<dbReference type="Gene3D" id="3.20.20.70">
    <property type="entry name" value="Aldolase class I"/>
    <property type="match status" value="1"/>
</dbReference>
<gene>
    <name evidence="8" type="ORF">PSRA_0736</name>
</gene>
<evidence type="ECO:0000256" key="2">
    <source>
        <dbReference type="ARBA" id="ARBA00022630"/>
    </source>
</evidence>
<dbReference type="InterPro" id="IPR001155">
    <property type="entry name" value="OxRdtase_FMN_N"/>
</dbReference>
<feature type="region of interest" description="Disordered" evidence="6">
    <location>
        <begin position="1"/>
        <end position="86"/>
    </location>
</feature>
<dbReference type="OrthoDB" id="3169239at2"/>
<evidence type="ECO:0000313" key="9">
    <source>
        <dbReference type="Proteomes" id="UP000216725"/>
    </source>
</evidence>
<name>A0A261EZS8_9BIFI</name>
<feature type="domain" description="NADH:flavin oxidoreductase/NADH oxidase N-terminal" evidence="7">
    <location>
        <begin position="118"/>
        <end position="457"/>
    </location>
</feature>
<dbReference type="GO" id="GO:0050661">
    <property type="term" value="F:NADP binding"/>
    <property type="evidence" value="ECO:0007669"/>
    <property type="project" value="InterPro"/>
</dbReference>
<reference evidence="8 9" key="1">
    <citation type="journal article" date="2017" name="BMC Genomics">
        <title>Comparative genomic and phylogenomic analyses of the Bifidobacteriaceae family.</title>
        <authorList>
            <person name="Lugli G.A."/>
            <person name="Milani C."/>
            <person name="Turroni F."/>
            <person name="Duranti S."/>
            <person name="Mancabelli L."/>
            <person name="Mangifesta M."/>
            <person name="Ferrario C."/>
            <person name="Modesto M."/>
            <person name="Mattarelli P."/>
            <person name="Jiri K."/>
            <person name="van Sinderen D."/>
            <person name="Ventura M."/>
        </authorList>
    </citation>
    <scope>NUCLEOTIDE SEQUENCE [LARGE SCALE GENOMIC DNA]</scope>
    <source>
        <strain evidence="8 9">DSM 24742</strain>
    </source>
</reference>
<keyword evidence="9" id="KW-1185">Reference proteome</keyword>
<dbReference type="InterPro" id="IPR044152">
    <property type="entry name" value="YqjM-like"/>
</dbReference>
<evidence type="ECO:0000256" key="6">
    <source>
        <dbReference type="SAM" id="MobiDB-lite"/>
    </source>
</evidence>
<evidence type="ECO:0000313" key="8">
    <source>
        <dbReference type="EMBL" id="OZG52186.1"/>
    </source>
</evidence>
<feature type="compositionally biased region" description="Basic and acidic residues" evidence="6">
    <location>
        <begin position="33"/>
        <end position="81"/>
    </location>
</feature>
<dbReference type="InterPro" id="IPR013785">
    <property type="entry name" value="Aldolase_TIM"/>
</dbReference>
<dbReference type="GO" id="GO:0003959">
    <property type="term" value="F:NADPH dehydrogenase activity"/>
    <property type="evidence" value="ECO:0007669"/>
    <property type="project" value="InterPro"/>
</dbReference>
<comment type="caution">
    <text evidence="8">The sequence shown here is derived from an EMBL/GenBank/DDBJ whole genome shotgun (WGS) entry which is preliminary data.</text>
</comment>
<evidence type="ECO:0000259" key="7">
    <source>
        <dbReference type="Pfam" id="PF00724"/>
    </source>
</evidence>
<dbReference type="Proteomes" id="UP000216725">
    <property type="component" value="Unassembled WGS sequence"/>
</dbReference>
<dbReference type="PANTHER" id="PTHR43303">
    <property type="entry name" value="NADPH DEHYDROGENASE C23G7.10C-RELATED"/>
    <property type="match status" value="1"/>
</dbReference>
<evidence type="ECO:0000256" key="1">
    <source>
        <dbReference type="ARBA" id="ARBA00001917"/>
    </source>
</evidence>
<proteinExistence type="predicted"/>
<dbReference type="EMBL" id="MWWR01000005">
    <property type="protein sequence ID" value="OZG52186.1"/>
    <property type="molecule type" value="Genomic_DNA"/>
</dbReference>
<dbReference type="Pfam" id="PF00724">
    <property type="entry name" value="Oxidored_FMN"/>
    <property type="match status" value="1"/>
</dbReference>
<organism evidence="8 9">
    <name type="scientific">Pseudoscardovia radai</name>
    <dbReference type="NCBI Taxonomy" id="987066"/>
    <lineage>
        <taxon>Bacteria</taxon>
        <taxon>Bacillati</taxon>
        <taxon>Actinomycetota</taxon>
        <taxon>Actinomycetes</taxon>
        <taxon>Bifidobacteriales</taxon>
        <taxon>Bifidobacteriaceae</taxon>
        <taxon>Pseudoscardovia</taxon>
    </lineage>
</organism>
<sequence>MSKHREKETADKVSGAPKQEIIDEPSGVSAVEKLAENAEKQAKKARKEEKALAKAEKKARKEAEKAAKEAKDGKDGKDKKSEKKAKKSKKAAAALAASAAAAAADADTRAADAAPLPKLFEPLTLRSVTFRNRIWLPPMDTYSVFAQDGKPTPFHYQHYVSRALGGFGLIICESTAVAPEGRISPNDVGLWEDGQVDAWRWIVDDIKKAGAVAGVQLNHGGRKASTGSFSLGYINQTVPAERGGWQPLGPSPIAFGKCVTPTEMTVEQIHAVVDQFRAAAQRALWAGFQVVEIHAAHGYLLSEFLDPLVNQRTDEYGGSFENRARLLVDVVDAVRDVWPAGLPLFVRVSATDWSVEKGSWDLKQTIALAAKLRNHGVDLVDVSTGGIVSGVSIPAAPNYQVPFSEAVHHQVDIPTTTVGLITEPRQAEDILEQDRATAVEIGRAALREPYWPLRAAAALGVDRNDAPYPPQYIRGAYGTKR</sequence>
<comment type="cofactor">
    <cofactor evidence="1">
        <name>FMN</name>
        <dbReference type="ChEBI" id="CHEBI:58210"/>
    </cofactor>
</comment>
<dbReference type="CDD" id="cd02932">
    <property type="entry name" value="OYE_YqiM_FMN"/>
    <property type="match status" value="1"/>
</dbReference>
<evidence type="ECO:0000256" key="5">
    <source>
        <dbReference type="ARBA" id="ARBA00023002"/>
    </source>
</evidence>
<evidence type="ECO:0000256" key="4">
    <source>
        <dbReference type="ARBA" id="ARBA00022857"/>
    </source>
</evidence>
<keyword evidence="5" id="KW-0560">Oxidoreductase</keyword>